<dbReference type="GO" id="GO:0045892">
    <property type="term" value="P:negative regulation of DNA-templated transcription"/>
    <property type="evidence" value="ECO:0007669"/>
    <property type="project" value="InterPro"/>
</dbReference>
<evidence type="ECO:0000256" key="1">
    <source>
        <dbReference type="SAM" id="MobiDB-lite"/>
    </source>
</evidence>
<dbReference type="InterPro" id="IPR034583">
    <property type="entry name" value="EMF1"/>
</dbReference>
<dbReference type="EMBL" id="CACTIH010003727">
    <property type="protein sequence ID" value="CAA2983358.1"/>
    <property type="molecule type" value="Genomic_DNA"/>
</dbReference>
<reference evidence="2 3" key="1">
    <citation type="submission" date="2019-12" db="EMBL/GenBank/DDBJ databases">
        <authorList>
            <person name="Alioto T."/>
            <person name="Alioto T."/>
            <person name="Gomez Garrido J."/>
        </authorList>
    </citation>
    <scope>NUCLEOTIDE SEQUENCE [LARGE SCALE GENOMIC DNA]</scope>
</reference>
<evidence type="ECO:0000313" key="2">
    <source>
        <dbReference type="EMBL" id="CAA2983358.1"/>
    </source>
</evidence>
<dbReference type="AlphaFoldDB" id="A0A8S0RWJ9"/>
<feature type="compositionally biased region" description="Low complexity" evidence="1">
    <location>
        <begin position="283"/>
        <end position="296"/>
    </location>
</feature>
<feature type="region of interest" description="Disordered" evidence="1">
    <location>
        <begin position="982"/>
        <end position="1016"/>
    </location>
</feature>
<protein>
    <submittedName>
        <fullName evidence="2">Uncharacterized protein</fullName>
    </submittedName>
</protein>
<dbReference type="GO" id="GO:0048367">
    <property type="term" value="P:shoot system development"/>
    <property type="evidence" value="ECO:0007669"/>
    <property type="project" value="InterPro"/>
</dbReference>
<organism evidence="2 3">
    <name type="scientific">Olea europaea subsp. europaea</name>
    <dbReference type="NCBI Taxonomy" id="158383"/>
    <lineage>
        <taxon>Eukaryota</taxon>
        <taxon>Viridiplantae</taxon>
        <taxon>Streptophyta</taxon>
        <taxon>Embryophyta</taxon>
        <taxon>Tracheophyta</taxon>
        <taxon>Spermatophyta</taxon>
        <taxon>Magnoliopsida</taxon>
        <taxon>eudicotyledons</taxon>
        <taxon>Gunneridae</taxon>
        <taxon>Pentapetalae</taxon>
        <taxon>asterids</taxon>
        <taxon>lamiids</taxon>
        <taxon>Lamiales</taxon>
        <taxon>Oleaceae</taxon>
        <taxon>Oleeae</taxon>
        <taxon>Olea</taxon>
    </lineage>
</organism>
<dbReference type="Gramene" id="OE9A114580T1">
    <property type="protein sequence ID" value="OE9A114580C1"/>
    <property type="gene ID" value="OE9A114580"/>
</dbReference>
<sequence>MPPVATWELVHRGGLDLILSSTEVLISEMDKSIAVLEENRGRNNSSASASNSFGSFVQINSIAVDLSIPVEEIEIPAHGHFSIRGYVAEMRKKDRKLCFPFASEAGDGVLEDNLVPLYVPKFRWWQCLNCTVESTTQETIPAHRRCRTACVKGGEKDGSSSLSNNHGPVDFGVAENNDPNNSTPNFNPCPVEETAIGSKNEADIREKECNSPSFYVTQASALHNRGKDTNVSDSIDHRESNVPNNWTIDDGDACPLVEIPRNTLDSSVACVTGLPSIRVSEPNNLSSGSDDNSSGLPHRRKQKLRYLADILQAEKSSQSGTPRIKRASSSGMHIVSSKCGAVLAPQHAVVIPEDVQRRKTPHVEDRITEISDSKSEGNDLKKLDLQLGTKTQWIKTRKRKTLDSSKKKRHIHIVDETIPAQEVPEISTVDSVYSHKHAAIGDTSFCKLADAPSMLGQTSKNFKSFQSGQHIDRNSCLSRNKRPEVEADQITFIPPINMNTGEGNINGKVGLSFSLNNVMNVERTSNQQTSFIQQRGIPGKHPWRKVLPLDLNETFTPTMGEELTALSGNESFRIHGTLDISASYIKEKGRERQGLGVSGPENDQQTCERSELGLSDDIPMEIVELMAKNQHERAFGNSRNLVLHEGTNRTSRGSPALHGNGHSIVTNFLLPNTRGNSVNPECGNIKADQGNHNRFGWLSRNQSDMGKLEESSLFNSFLQNQQSNTPFSTTGSNITGLRLRKGAEPLWSSSKDNMPFRLDIPKNCLTQSNHERSHSFVDSQHKGKTISDIKGHEAKLPVHDMSLLKQGRIVPSPKSMGSLDSYSNGTIPATELLSLMNQGVISRSSFNIGMESFRYKDFSPCTHHPSLNGDEKRNALSRSFFPQHHHLKEFPVLPSGIYGPVSSREGLGVGPSSFKILPRQSHRDVVPSLSIDLEESTNPGTPQPLRIRTEEHVCTLNQNPADFSIPDARNQYTICAKDLKLKKRNASKERSSSGNMEGRKRQRVTKNGLRKESARK</sequence>
<accession>A0A8S0RWJ9</accession>
<dbReference type="PANTHER" id="PTHR35504">
    <property type="entry name" value="PROTEIN EMBRYONIC FLOWER 1"/>
    <property type="match status" value="1"/>
</dbReference>
<dbReference type="OrthoDB" id="754229at2759"/>
<feature type="region of interest" description="Disordered" evidence="1">
    <location>
        <begin position="279"/>
        <end position="300"/>
    </location>
</feature>
<dbReference type="Proteomes" id="UP000594638">
    <property type="component" value="Unassembled WGS sequence"/>
</dbReference>
<dbReference type="GO" id="GO:0009910">
    <property type="term" value="P:negative regulation of flower development"/>
    <property type="evidence" value="ECO:0007669"/>
    <property type="project" value="InterPro"/>
</dbReference>
<comment type="caution">
    <text evidence="2">The sequence shown here is derived from an EMBL/GenBank/DDBJ whole genome shotgun (WGS) entry which is preliminary data.</text>
</comment>
<keyword evidence="3" id="KW-1185">Reference proteome</keyword>
<gene>
    <name evidence="2" type="ORF">OLEA9_A114580</name>
</gene>
<dbReference type="PANTHER" id="PTHR35504:SF1">
    <property type="entry name" value="PROTEIN EMBRYONIC FLOWER 1"/>
    <property type="match status" value="1"/>
</dbReference>
<name>A0A8S0RWJ9_OLEEU</name>
<proteinExistence type="predicted"/>
<evidence type="ECO:0000313" key="3">
    <source>
        <dbReference type="Proteomes" id="UP000594638"/>
    </source>
</evidence>